<dbReference type="Proteomes" id="UP000663848">
    <property type="component" value="Unassembled WGS sequence"/>
</dbReference>
<organism evidence="1 2">
    <name type="scientific">Rotaria socialis</name>
    <dbReference type="NCBI Taxonomy" id="392032"/>
    <lineage>
        <taxon>Eukaryota</taxon>
        <taxon>Metazoa</taxon>
        <taxon>Spiralia</taxon>
        <taxon>Gnathifera</taxon>
        <taxon>Rotifera</taxon>
        <taxon>Eurotatoria</taxon>
        <taxon>Bdelloidea</taxon>
        <taxon>Philodinida</taxon>
        <taxon>Philodinidae</taxon>
        <taxon>Rotaria</taxon>
    </lineage>
</organism>
<sequence>WGKGFNGNIIGYTIRPQGGVYILGQLGVNVQIYVQQSSSKFVMLQHGWEGTYQLISSATSPHSLSIAFAHSSFESALE</sequence>
<feature type="non-terminal residue" evidence="1">
    <location>
        <position position="1"/>
    </location>
</feature>
<feature type="non-terminal residue" evidence="1">
    <location>
        <position position="78"/>
    </location>
</feature>
<evidence type="ECO:0000313" key="1">
    <source>
        <dbReference type="EMBL" id="CAF5076604.1"/>
    </source>
</evidence>
<name>A0A822DL84_9BILA</name>
<dbReference type="AlphaFoldDB" id="A0A822DL84"/>
<proteinExistence type="predicted"/>
<comment type="caution">
    <text evidence="1">The sequence shown here is derived from an EMBL/GenBank/DDBJ whole genome shotgun (WGS) entry which is preliminary data.</text>
</comment>
<dbReference type="EMBL" id="CAJOBR010062999">
    <property type="protein sequence ID" value="CAF5076604.1"/>
    <property type="molecule type" value="Genomic_DNA"/>
</dbReference>
<gene>
    <name evidence="1" type="ORF">QYT958_LOCUS43640</name>
</gene>
<reference evidence="1" key="1">
    <citation type="submission" date="2021-02" db="EMBL/GenBank/DDBJ databases">
        <authorList>
            <person name="Nowell W R."/>
        </authorList>
    </citation>
    <scope>NUCLEOTIDE SEQUENCE</scope>
</reference>
<accession>A0A822DL84</accession>
<evidence type="ECO:0000313" key="2">
    <source>
        <dbReference type="Proteomes" id="UP000663848"/>
    </source>
</evidence>
<protein>
    <submittedName>
        <fullName evidence="1">Uncharacterized protein</fullName>
    </submittedName>
</protein>